<gene>
    <name evidence="1" type="ORF">DL764_000883</name>
</gene>
<dbReference type="OrthoDB" id="268428at2759"/>
<protein>
    <submittedName>
        <fullName evidence="1">Uncharacterized protein</fullName>
    </submittedName>
</protein>
<organism evidence="1 2">
    <name type="scientific">Monosporascus ibericus</name>
    <dbReference type="NCBI Taxonomy" id="155417"/>
    <lineage>
        <taxon>Eukaryota</taxon>
        <taxon>Fungi</taxon>
        <taxon>Dikarya</taxon>
        <taxon>Ascomycota</taxon>
        <taxon>Pezizomycotina</taxon>
        <taxon>Sordariomycetes</taxon>
        <taxon>Xylariomycetidae</taxon>
        <taxon>Xylariales</taxon>
        <taxon>Xylariales incertae sedis</taxon>
        <taxon>Monosporascus</taxon>
    </lineage>
</organism>
<evidence type="ECO:0000313" key="1">
    <source>
        <dbReference type="EMBL" id="RYP10092.1"/>
    </source>
</evidence>
<name>A0A4Q4TTH7_9PEZI</name>
<evidence type="ECO:0000313" key="2">
    <source>
        <dbReference type="Proteomes" id="UP000293360"/>
    </source>
</evidence>
<keyword evidence="2" id="KW-1185">Reference proteome</keyword>
<dbReference type="STRING" id="155417.A0A4Q4TTH7"/>
<comment type="caution">
    <text evidence="1">The sequence shown here is derived from an EMBL/GenBank/DDBJ whole genome shotgun (WGS) entry which is preliminary data.</text>
</comment>
<dbReference type="Proteomes" id="UP000293360">
    <property type="component" value="Unassembled WGS sequence"/>
</dbReference>
<dbReference type="AlphaFoldDB" id="A0A4Q4TTH7"/>
<accession>A0A4Q4TTH7</accession>
<proteinExistence type="predicted"/>
<dbReference type="EMBL" id="QJNU01000023">
    <property type="protein sequence ID" value="RYP10092.1"/>
    <property type="molecule type" value="Genomic_DNA"/>
</dbReference>
<sequence>MRTAGEVLGSDSDLTVEVIEGGHQSPDAAGDQHVRTSATFQVSKSRTAQYIDLSKTDASHVYDHVVIQGETLKAARLWLQTFHSTTGLDSWALQEFDITDVFHVIKFGQIYLKTRKQNAQLNNGENQLRPAKDLSMLREWFQMWYDHCVPSEHAHRSMPTRELLLVPAYWFDCAVIFRDVTKGRAYAPVRYIGDLTPRGVAGMDIQDIPGPILSD</sequence>
<reference evidence="1 2" key="1">
    <citation type="submission" date="2018-06" db="EMBL/GenBank/DDBJ databases">
        <title>Complete Genomes of Monosporascus.</title>
        <authorList>
            <person name="Robinson A.J."/>
            <person name="Natvig D.O."/>
        </authorList>
    </citation>
    <scope>NUCLEOTIDE SEQUENCE [LARGE SCALE GENOMIC DNA]</scope>
    <source>
        <strain evidence="1 2">CBS 110550</strain>
    </source>
</reference>